<gene>
    <name evidence="1" type="ORF">BOLC2T07423H</name>
</gene>
<dbReference type="AlphaFoldDB" id="A0A3P6D457"/>
<organism evidence="1">
    <name type="scientific">Brassica oleracea</name>
    <name type="common">Wild cabbage</name>
    <dbReference type="NCBI Taxonomy" id="3712"/>
    <lineage>
        <taxon>Eukaryota</taxon>
        <taxon>Viridiplantae</taxon>
        <taxon>Streptophyta</taxon>
        <taxon>Embryophyta</taxon>
        <taxon>Tracheophyta</taxon>
        <taxon>Spermatophyta</taxon>
        <taxon>Magnoliopsida</taxon>
        <taxon>eudicotyledons</taxon>
        <taxon>Gunneridae</taxon>
        <taxon>Pentapetalae</taxon>
        <taxon>rosids</taxon>
        <taxon>malvids</taxon>
        <taxon>Brassicales</taxon>
        <taxon>Brassicaceae</taxon>
        <taxon>Brassiceae</taxon>
        <taxon>Brassica</taxon>
    </lineage>
</organism>
<reference evidence="1" key="1">
    <citation type="submission" date="2018-11" db="EMBL/GenBank/DDBJ databases">
        <authorList>
            <consortium name="Genoscope - CEA"/>
            <person name="William W."/>
        </authorList>
    </citation>
    <scope>NUCLEOTIDE SEQUENCE</scope>
</reference>
<sequence length="58" mass="6526">MIFVLSRHLLPEKENMNLMCCSSSNATKYGGVRKIELVTLAELNSFVLNASPQVNTRR</sequence>
<evidence type="ECO:0000313" key="1">
    <source>
        <dbReference type="EMBL" id="VDD20828.1"/>
    </source>
</evidence>
<accession>A0A3P6D457</accession>
<name>A0A3P6D457_BRAOL</name>
<protein>
    <submittedName>
        <fullName evidence="1">Uncharacterized protein</fullName>
    </submittedName>
</protein>
<proteinExistence type="predicted"/>
<dbReference type="EMBL" id="LR031874">
    <property type="protein sequence ID" value="VDD20828.1"/>
    <property type="molecule type" value="Genomic_DNA"/>
</dbReference>